<dbReference type="SMART" id="SM00822">
    <property type="entry name" value="PKS_KR"/>
    <property type="match status" value="1"/>
</dbReference>
<dbReference type="SUPFAM" id="SSF51735">
    <property type="entry name" value="NAD(P)-binding Rossmann-fold domains"/>
    <property type="match status" value="1"/>
</dbReference>
<evidence type="ECO:0000256" key="1">
    <source>
        <dbReference type="ARBA" id="ARBA00006484"/>
    </source>
</evidence>
<dbReference type="EMBL" id="PGTK01000004">
    <property type="protein sequence ID" value="PJF31290.1"/>
    <property type="molecule type" value="Genomic_DNA"/>
</dbReference>
<dbReference type="FunFam" id="3.40.50.720:FF:000240">
    <property type="entry name" value="SDR family oxidoreductase"/>
    <property type="match status" value="1"/>
</dbReference>
<accession>A0A2M8P171</accession>
<dbReference type="PANTHER" id="PTHR42760">
    <property type="entry name" value="SHORT-CHAIN DEHYDROGENASES/REDUCTASES FAMILY MEMBER"/>
    <property type="match status" value="1"/>
</dbReference>
<dbReference type="PANTHER" id="PTHR42760:SF115">
    <property type="entry name" value="3-OXOACYL-[ACYL-CARRIER-PROTEIN] REDUCTASE FABG"/>
    <property type="match status" value="1"/>
</dbReference>
<dbReference type="PRINTS" id="PR00081">
    <property type="entry name" value="GDHRDH"/>
</dbReference>
<reference evidence="5 6" key="1">
    <citation type="submission" date="2017-11" db="EMBL/GenBank/DDBJ databases">
        <title>Evolution of Phototrophy in the Chloroflexi Phylum Driven by Horizontal Gene Transfer.</title>
        <authorList>
            <person name="Ward L.M."/>
            <person name="Hemp J."/>
            <person name="Shih P.M."/>
            <person name="Mcglynn S.E."/>
            <person name="Fischer W."/>
        </authorList>
    </citation>
    <scope>NUCLEOTIDE SEQUENCE [LARGE SCALE GENOMIC DNA]</scope>
    <source>
        <strain evidence="5">CP2_2F</strain>
    </source>
</reference>
<dbReference type="GO" id="GO:0005975">
    <property type="term" value="P:carbohydrate metabolic process"/>
    <property type="evidence" value="ECO:0007669"/>
    <property type="project" value="UniProtKB-ARBA"/>
</dbReference>
<dbReference type="Gene3D" id="3.40.50.720">
    <property type="entry name" value="NAD(P)-binding Rossmann-like Domain"/>
    <property type="match status" value="1"/>
</dbReference>
<sequence>MFDLTGKVAVVTGGTGALGAAFVRGLAQAGASVAILARRPEPLAALTAELQASGTQALGIPADVLDKAELSEAAAQIVAHLGRVDILVNAAGGNQPQATVTPNERTFFDLPAEALTYVFNLNWLGSVLAAQVFGQSMAAQGSGAIINISSMAAFTPLTRVIAYASAKAALNNFTQWLAVYMAREHSPNIRVNAIAPGFFLGDQNRFLLIEPESGALTERGRQIIAHTPMGRFGAPEDLIGALIWLASDAARFVTGVVVPVDGGFSAYSGV</sequence>
<feature type="domain" description="Ketoreductase" evidence="4">
    <location>
        <begin position="7"/>
        <end position="202"/>
    </location>
</feature>
<name>A0A2M8P171_9CHLR</name>
<evidence type="ECO:0000256" key="2">
    <source>
        <dbReference type="ARBA" id="ARBA00023002"/>
    </source>
</evidence>
<dbReference type="EC" id="1.1.1.131" evidence="5"/>
<organism evidence="5 6">
    <name type="scientific">Candidatus Thermofonsia Clade 1 bacterium</name>
    <dbReference type="NCBI Taxonomy" id="2364210"/>
    <lineage>
        <taxon>Bacteria</taxon>
        <taxon>Bacillati</taxon>
        <taxon>Chloroflexota</taxon>
        <taxon>Candidatus Thermofontia</taxon>
        <taxon>Candidatus Thermofonsia Clade 1</taxon>
    </lineage>
</organism>
<evidence type="ECO:0000313" key="5">
    <source>
        <dbReference type="EMBL" id="PJF31290.1"/>
    </source>
</evidence>
<dbReference type="InterPro" id="IPR036291">
    <property type="entry name" value="NAD(P)-bd_dom_sf"/>
</dbReference>
<evidence type="ECO:0000256" key="3">
    <source>
        <dbReference type="RuleBase" id="RU000363"/>
    </source>
</evidence>
<comment type="caution">
    <text evidence="5">The sequence shown here is derived from an EMBL/GenBank/DDBJ whole genome shotgun (WGS) entry which is preliminary data.</text>
</comment>
<protein>
    <submittedName>
        <fullName evidence="5">D-mannonate oxidoreductase</fullName>
        <ecNumber evidence="5">1.1.1.131</ecNumber>
    </submittedName>
</protein>
<dbReference type="AlphaFoldDB" id="A0A2M8P171"/>
<gene>
    <name evidence="5" type="ORF">CUN51_05340</name>
</gene>
<dbReference type="GO" id="GO:0050090">
    <property type="term" value="F:mannuronate reductase activity"/>
    <property type="evidence" value="ECO:0007669"/>
    <property type="project" value="UniProtKB-EC"/>
</dbReference>
<dbReference type="PROSITE" id="PS00061">
    <property type="entry name" value="ADH_SHORT"/>
    <property type="match status" value="1"/>
</dbReference>
<dbReference type="PRINTS" id="PR00080">
    <property type="entry name" value="SDRFAMILY"/>
</dbReference>
<dbReference type="InterPro" id="IPR057326">
    <property type="entry name" value="KR_dom"/>
</dbReference>
<evidence type="ECO:0000313" key="6">
    <source>
        <dbReference type="Proteomes" id="UP000228921"/>
    </source>
</evidence>
<dbReference type="NCBIfam" id="NF006132">
    <property type="entry name" value="PRK08277.1"/>
    <property type="match status" value="1"/>
</dbReference>
<keyword evidence="2 5" id="KW-0560">Oxidoreductase</keyword>
<proteinExistence type="inferred from homology"/>
<comment type="similarity">
    <text evidence="1 3">Belongs to the short-chain dehydrogenases/reductases (SDR) family.</text>
</comment>
<dbReference type="InterPro" id="IPR002347">
    <property type="entry name" value="SDR_fam"/>
</dbReference>
<dbReference type="InterPro" id="IPR020904">
    <property type="entry name" value="Sc_DH/Rdtase_CS"/>
</dbReference>
<evidence type="ECO:0000259" key="4">
    <source>
        <dbReference type="SMART" id="SM00822"/>
    </source>
</evidence>
<dbReference type="Proteomes" id="UP000228921">
    <property type="component" value="Unassembled WGS sequence"/>
</dbReference>
<dbReference type="Pfam" id="PF00106">
    <property type="entry name" value="adh_short"/>
    <property type="match status" value="1"/>
</dbReference>